<gene>
    <name evidence="2" type="ORF">SAMN05421507_101266</name>
</gene>
<organism evidence="2 3">
    <name type="scientific">Lentzea jiangxiensis</name>
    <dbReference type="NCBI Taxonomy" id="641025"/>
    <lineage>
        <taxon>Bacteria</taxon>
        <taxon>Bacillati</taxon>
        <taxon>Actinomycetota</taxon>
        <taxon>Actinomycetes</taxon>
        <taxon>Pseudonocardiales</taxon>
        <taxon>Pseudonocardiaceae</taxon>
        <taxon>Lentzea</taxon>
    </lineage>
</organism>
<evidence type="ECO:0000313" key="2">
    <source>
        <dbReference type="EMBL" id="SDN78274.1"/>
    </source>
</evidence>
<evidence type="ECO:0000256" key="1">
    <source>
        <dbReference type="SAM" id="SignalP"/>
    </source>
</evidence>
<keyword evidence="3" id="KW-1185">Reference proteome</keyword>
<sequence>MLGGIVGVTRFVLSALLVPLAGCAATKPATDFTYQDVPAERVADRIFLADTIAAVEQCSPPFSDVVVRRPTFTGAPPPVDGGCGGAIRAGASWEYTDAVSRVTALHDTVVREWEVLLRSGPEAAETRALTATLLHCLDRAGFTQRGPGDPGLESYGVSQGDVALDNAAQRCSDETWYGAGIAAQRLRTLRSVLGRHEEQINQIAKLRPVLERAAVPDGGRDRARFGLPE</sequence>
<dbReference type="AlphaFoldDB" id="A0A1H0E797"/>
<name>A0A1H0E797_9PSEU</name>
<dbReference type="EMBL" id="FNIX01000001">
    <property type="protein sequence ID" value="SDN78274.1"/>
    <property type="molecule type" value="Genomic_DNA"/>
</dbReference>
<feature type="signal peptide" evidence="1">
    <location>
        <begin position="1"/>
        <end position="24"/>
    </location>
</feature>
<evidence type="ECO:0000313" key="3">
    <source>
        <dbReference type="Proteomes" id="UP000199691"/>
    </source>
</evidence>
<protein>
    <recommendedName>
        <fullName evidence="4">PknH-like extracellular domain-containing protein</fullName>
    </recommendedName>
</protein>
<dbReference type="Proteomes" id="UP000199691">
    <property type="component" value="Unassembled WGS sequence"/>
</dbReference>
<keyword evidence="1" id="KW-0732">Signal</keyword>
<dbReference type="STRING" id="641025.SAMN05421507_101266"/>
<proteinExistence type="predicted"/>
<feature type="chain" id="PRO_5011736225" description="PknH-like extracellular domain-containing protein" evidence="1">
    <location>
        <begin position="25"/>
        <end position="229"/>
    </location>
</feature>
<reference evidence="3" key="1">
    <citation type="submission" date="2016-10" db="EMBL/GenBank/DDBJ databases">
        <authorList>
            <person name="Varghese N."/>
            <person name="Submissions S."/>
        </authorList>
    </citation>
    <scope>NUCLEOTIDE SEQUENCE [LARGE SCALE GENOMIC DNA]</scope>
    <source>
        <strain evidence="3">CGMCC 4.6609</strain>
    </source>
</reference>
<accession>A0A1H0E797</accession>
<evidence type="ECO:0008006" key="4">
    <source>
        <dbReference type="Google" id="ProtNLM"/>
    </source>
</evidence>